<evidence type="ECO:0000256" key="10">
    <source>
        <dbReference type="ARBA" id="ARBA00023128"/>
    </source>
</evidence>
<evidence type="ECO:0000313" key="14">
    <source>
        <dbReference type="EMBL" id="ABS57555.1"/>
    </source>
</evidence>
<sequence>MPQMSPLNWILLFTLFLSTYITFLVINYFNLSKKSIQPVESNQLMNNYMNWKW</sequence>
<feature type="transmembrane region" description="Helical" evidence="13">
    <location>
        <begin position="6"/>
        <end position="29"/>
    </location>
</feature>
<evidence type="ECO:0000256" key="1">
    <source>
        <dbReference type="ARBA" id="ARBA00004304"/>
    </source>
</evidence>
<keyword evidence="7 12" id="KW-0375">Hydrogen ion transport</keyword>
<comment type="subunit">
    <text evidence="3">F-type ATPases have 2 components, CF(1) - the catalytic core - and CF(0) - the membrane proton channel.</text>
</comment>
<reference evidence="14" key="2">
    <citation type="journal article" date="2019" name="Mitochondrial DNA Part B Resour">
        <title>The mitogenome of the jumping bristletail Trigoniophthalmus alternatus (Insecta, Microcoryphia) and the phylogeny of insect early-divergent lineages.</title>
        <authorList>
            <person name="Leo C."/>
            <person name="Nardi F."/>
            <person name="Frati F."/>
            <person name="Fanciulli P.P."/>
            <person name="Cucini C."/>
            <person name="Vitale M."/>
            <person name="Brunetti C."/>
            <person name="Carapelli A."/>
        </authorList>
    </citation>
    <scope>NUCLEOTIDE SEQUENCE</scope>
</reference>
<evidence type="ECO:0000256" key="2">
    <source>
        <dbReference type="ARBA" id="ARBA00008892"/>
    </source>
</evidence>
<gene>
    <name evidence="14" type="primary">ATP8</name>
</gene>
<protein>
    <recommendedName>
        <fullName evidence="12">ATP synthase complex subunit 8</fullName>
    </recommendedName>
</protein>
<dbReference type="Pfam" id="PF00895">
    <property type="entry name" value="ATP-synt_8"/>
    <property type="match status" value="1"/>
</dbReference>
<evidence type="ECO:0000256" key="8">
    <source>
        <dbReference type="ARBA" id="ARBA00022989"/>
    </source>
</evidence>
<evidence type="ECO:0000256" key="11">
    <source>
        <dbReference type="ARBA" id="ARBA00023136"/>
    </source>
</evidence>
<reference evidence="14" key="1">
    <citation type="journal article" date="2007" name="BMC Evol. Biol.">
        <title>Phylogenetic analysis of mitochondrial protein coding genes confirms the reciprocal paraphyly of Hexapoda and Crustacea.</title>
        <authorList>
            <person name="Carapelli A."/>
            <person name="Lio P."/>
            <person name="Nardi F."/>
            <person name="van der Wath E."/>
            <person name="Frati F."/>
        </authorList>
    </citation>
    <scope>NUCLEOTIDE SEQUENCE</scope>
</reference>
<keyword evidence="10 12" id="KW-0496">Mitochondrion</keyword>
<evidence type="ECO:0000256" key="3">
    <source>
        <dbReference type="ARBA" id="ARBA00011291"/>
    </source>
</evidence>
<geneLocation type="mitochondrion" evidence="14"/>
<keyword evidence="4 12" id="KW-0813">Transport</keyword>
<keyword evidence="6 12" id="KW-0812">Transmembrane</keyword>
<dbReference type="GO" id="GO:0031966">
    <property type="term" value="C:mitochondrial membrane"/>
    <property type="evidence" value="ECO:0007669"/>
    <property type="project" value="UniProtKB-SubCell"/>
</dbReference>
<keyword evidence="9 12" id="KW-0406">Ion transport</keyword>
<organism evidence="14">
    <name type="scientific">Trigoniophthalmus alternatus</name>
    <dbReference type="NCBI Taxonomy" id="50637"/>
    <lineage>
        <taxon>Eukaryota</taxon>
        <taxon>Metazoa</taxon>
        <taxon>Ecdysozoa</taxon>
        <taxon>Arthropoda</taxon>
        <taxon>Hexapoda</taxon>
        <taxon>Insecta</taxon>
        <taxon>Monocondylia</taxon>
        <taxon>Archaeognatha</taxon>
        <taxon>Machilidae</taxon>
        <taxon>Trigoniophthalmus</taxon>
    </lineage>
</organism>
<dbReference type="GeneID" id="6172317"/>
<dbReference type="RefSeq" id="YP_001798457.1">
    <property type="nucleotide sequence ID" value="NC_010532.1"/>
</dbReference>
<evidence type="ECO:0000256" key="9">
    <source>
        <dbReference type="ARBA" id="ARBA00023065"/>
    </source>
</evidence>
<evidence type="ECO:0000256" key="4">
    <source>
        <dbReference type="ARBA" id="ARBA00022448"/>
    </source>
</evidence>
<dbReference type="GO" id="GO:0015986">
    <property type="term" value="P:proton motive force-driven ATP synthesis"/>
    <property type="evidence" value="ECO:0007669"/>
    <property type="project" value="InterPro"/>
</dbReference>
<comment type="subcellular location">
    <subcellularLocation>
        <location evidence="1 12">Mitochondrion membrane</location>
        <topology evidence="1 12">Single-pass membrane protein</topology>
    </subcellularLocation>
</comment>
<evidence type="ECO:0000256" key="6">
    <source>
        <dbReference type="ARBA" id="ARBA00022692"/>
    </source>
</evidence>
<proteinExistence type="inferred from homology"/>
<comment type="similarity">
    <text evidence="2 12">Belongs to the ATPase protein 8 family.</text>
</comment>
<keyword evidence="11 13" id="KW-0472">Membrane</keyword>
<evidence type="ECO:0000256" key="7">
    <source>
        <dbReference type="ARBA" id="ARBA00022781"/>
    </source>
</evidence>
<evidence type="ECO:0000256" key="5">
    <source>
        <dbReference type="ARBA" id="ARBA00022547"/>
    </source>
</evidence>
<dbReference type="CTD" id="4509"/>
<evidence type="ECO:0000256" key="12">
    <source>
        <dbReference type="RuleBase" id="RU003661"/>
    </source>
</evidence>
<evidence type="ECO:0000256" key="13">
    <source>
        <dbReference type="SAM" id="Phobius"/>
    </source>
</evidence>
<dbReference type="InterPro" id="IPR001421">
    <property type="entry name" value="ATP8_metazoa"/>
</dbReference>
<name>B2BSA2_9INSE</name>
<dbReference type="EMBL" id="EU016193">
    <property type="protein sequence ID" value="ABS57555.1"/>
    <property type="molecule type" value="Genomic_DNA"/>
</dbReference>
<dbReference type="AlphaFoldDB" id="B2BSA2"/>
<dbReference type="GO" id="GO:0045259">
    <property type="term" value="C:proton-transporting ATP synthase complex"/>
    <property type="evidence" value="ECO:0007669"/>
    <property type="project" value="UniProtKB-KW"/>
</dbReference>
<accession>B2BSA2</accession>
<keyword evidence="8 13" id="KW-1133">Transmembrane helix</keyword>
<keyword evidence="5 12" id="KW-0138">CF(0)</keyword>
<dbReference type="GO" id="GO:0015078">
    <property type="term" value="F:proton transmembrane transporter activity"/>
    <property type="evidence" value="ECO:0007669"/>
    <property type="project" value="InterPro"/>
</dbReference>